<dbReference type="InterPro" id="IPR002938">
    <property type="entry name" value="FAD-bd"/>
</dbReference>
<dbReference type="InterPro" id="IPR036188">
    <property type="entry name" value="FAD/NAD-bd_sf"/>
</dbReference>
<evidence type="ECO:0000313" key="3">
    <source>
        <dbReference type="Proteomes" id="UP001595699"/>
    </source>
</evidence>
<dbReference type="EMBL" id="JBHRZH010000006">
    <property type="protein sequence ID" value="MFC3760666.1"/>
    <property type="molecule type" value="Genomic_DNA"/>
</dbReference>
<dbReference type="Gene3D" id="3.30.9.10">
    <property type="entry name" value="D-Amino Acid Oxidase, subunit A, domain 2"/>
    <property type="match status" value="1"/>
</dbReference>
<dbReference type="PANTHER" id="PTHR46865:SF2">
    <property type="entry name" value="MONOOXYGENASE"/>
    <property type="match status" value="1"/>
</dbReference>
<dbReference type="Proteomes" id="UP001595699">
    <property type="component" value="Unassembled WGS sequence"/>
</dbReference>
<name>A0ABV7Y5U6_9ACTN</name>
<dbReference type="RefSeq" id="WP_205116898.1">
    <property type="nucleotide sequence ID" value="NZ_JAFBCM010000001.1"/>
</dbReference>
<dbReference type="Pfam" id="PF01494">
    <property type="entry name" value="FAD_binding_3"/>
    <property type="match status" value="1"/>
</dbReference>
<dbReference type="SUPFAM" id="SSF51905">
    <property type="entry name" value="FAD/NAD(P)-binding domain"/>
    <property type="match status" value="1"/>
</dbReference>
<dbReference type="GO" id="GO:0004497">
    <property type="term" value="F:monooxygenase activity"/>
    <property type="evidence" value="ECO:0007669"/>
    <property type="project" value="UniProtKB-KW"/>
</dbReference>
<reference evidence="3" key="1">
    <citation type="journal article" date="2019" name="Int. J. Syst. Evol. Microbiol.">
        <title>The Global Catalogue of Microorganisms (GCM) 10K type strain sequencing project: providing services to taxonomists for standard genome sequencing and annotation.</title>
        <authorList>
            <consortium name="The Broad Institute Genomics Platform"/>
            <consortium name="The Broad Institute Genome Sequencing Center for Infectious Disease"/>
            <person name="Wu L."/>
            <person name="Ma J."/>
        </authorList>
    </citation>
    <scope>NUCLEOTIDE SEQUENCE [LARGE SCALE GENOMIC DNA]</scope>
    <source>
        <strain evidence="3">CGMCC 4.7241</strain>
    </source>
</reference>
<dbReference type="PANTHER" id="PTHR46865">
    <property type="entry name" value="OXIDOREDUCTASE-RELATED"/>
    <property type="match status" value="1"/>
</dbReference>
<organism evidence="2 3">
    <name type="scientific">Tenggerimyces flavus</name>
    <dbReference type="NCBI Taxonomy" id="1708749"/>
    <lineage>
        <taxon>Bacteria</taxon>
        <taxon>Bacillati</taxon>
        <taxon>Actinomycetota</taxon>
        <taxon>Actinomycetes</taxon>
        <taxon>Propionibacteriales</taxon>
        <taxon>Nocardioidaceae</taxon>
        <taxon>Tenggerimyces</taxon>
    </lineage>
</organism>
<accession>A0ABV7Y5U6</accession>
<proteinExistence type="predicted"/>
<keyword evidence="2" id="KW-0503">Monooxygenase</keyword>
<feature type="domain" description="FAD-binding" evidence="1">
    <location>
        <begin position="5"/>
        <end position="338"/>
    </location>
</feature>
<keyword evidence="3" id="KW-1185">Reference proteome</keyword>
<sequence length="375" mass="40674">MHNRRVLISGASVAGPTLAYWLHHHGFEPTVVEKAPTIRPGGQAIDIRGTALDVTRRMGLLEQARAACTAMRGMSYVDENGTELFSTTEATLTGGDVDSPDIEILRDDLAGILYEATRSNVEYVFDDSIASLTQHEDHVQVTFERSAPRTFDLVVGADGLHSATRALAFGPEADFIHHLGTNLAVFTSENFLDLDHWQVYHQTSDGLAGLYSARNNTEARGMLGFLGQPLGTRDVHAQKRAVAEHFAQAGWEVPQLIKQLWEAPDFHFDSMSQIVLPSWSAGRVTLVGDAGYCASPLSGQGTSLALTGAYVLAGELAAAGGDHVRAFARYEATLRPYVEANQAFALAMSAWQQDQSTPQPSIHDVSSLLELPTYP</sequence>
<evidence type="ECO:0000259" key="1">
    <source>
        <dbReference type="Pfam" id="PF01494"/>
    </source>
</evidence>
<keyword evidence="2" id="KW-0560">Oxidoreductase</keyword>
<evidence type="ECO:0000313" key="2">
    <source>
        <dbReference type="EMBL" id="MFC3760666.1"/>
    </source>
</evidence>
<dbReference type="Gene3D" id="3.50.50.60">
    <property type="entry name" value="FAD/NAD(P)-binding domain"/>
    <property type="match status" value="1"/>
</dbReference>
<gene>
    <name evidence="2" type="ORF">ACFOUW_07440</name>
</gene>
<comment type="caution">
    <text evidence="2">The sequence shown here is derived from an EMBL/GenBank/DDBJ whole genome shotgun (WGS) entry which is preliminary data.</text>
</comment>
<dbReference type="InterPro" id="IPR051704">
    <property type="entry name" value="FAD_aromatic-hydroxylase"/>
</dbReference>
<protein>
    <submittedName>
        <fullName evidence="2">FAD-dependent monooxygenase</fullName>
    </submittedName>
</protein>
<dbReference type="PRINTS" id="PR00420">
    <property type="entry name" value="RNGMNOXGNASE"/>
</dbReference>